<dbReference type="Gene3D" id="3.40.190.10">
    <property type="entry name" value="Periplasmic binding protein-like II"/>
    <property type="match status" value="2"/>
</dbReference>
<dbReference type="InterPro" id="IPR006060">
    <property type="entry name" value="Maltose/Cyclodextrin-bd"/>
</dbReference>
<proteinExistence type="inferred from homology"/>
<feature type="signal peptide" evidence="5">
    <location>
        <begin position="1"/>
        <end position="20"/>
    </location>
</feature>
<keyword evidence="2" id="KW-0813">Transport</keyword>
<accession>A0A895XEL2</accession>
<dbReference type="PANTHER" id="PTHR30061:SF50">
    <property type="entry name" value="MALTOSE_MALTODEXTRIN-BINDING PERIPLASMIC PROTEIN"/>
    <property type="match status" value="1"/>
</dbReference>
<evidence type="ECO:0000313" key="6">
    <source>
        <dbReference type="EMBL" id="QSB04271.1"/>
    </source>
</evidence>
<dbReference type="CDD" id="cd13586">
    <property type="entry name" value="PBP2_Maltose_binding_like"/>
    <property type="match status" value="1"/>
</dbReference>
<name>A0A895XEL2_9ACTN</name>
<gene>
    <name evidence="6" type="ORF">JQS30_10710</name>
</gene>
<dbReference type="EMBL" id="CP070496">
    <property type="protein sequence ID" value="QSB04271.1"/>
    <property type="molecule type" value="Genomic_DNA"/>
</dbReference>
<dbReference type="PROSITE" id="PS51257">
    <property type="entry name" value="PROKAR_LIPOPROTEIN"/>
    <property type="match status" value="1"/>
</dbReference>
<dbReference type="GO" id="GO:0055052">
    <property type="term" value="C:ATP-binding cassette (ABC) transporter complex, substrate-binding subunit-containing"/>
    <property type="evidence" value="ECO:0007669"/>
    <property type="project" value="TreeGrafter"/>
</dbReference>
<dbReference type="Pfam" id="PF13416">
    <property type="entry name" value="SBP_bac_8"/>
    <property type="match status" value="1"/>
</dbReference>
<protein>
    <submittedName>
        <fullName evidence="6">Maltose ABC transporter substrate-binding protein</fullName>
    </submittedName>
</protein>
<dbReference type="PANTHER" id="PTHR30061">
    <property type="entry name" value="MALTOSE-BINDING PERIPLASMIC PROTEIN"/>
    <property type="match status" value="1"/>
</dbReference>
<keyword evidence="7" id="KW-1185">Reference proteome</keyword>
<sequence length="413" mass="43601">MKKRHFAPAALAATALVVTACGSGDNGGGDDDDVDFGSSLTIWADETRTPILQEYTEKFQEEYGVNVTIQEHADELRETYVTATEQGQGPDILVGAHDWAGELARDGMVSPLQLTDSQREQFDPSTLDAFTIDGNAYAVPYATENIALIRNTDLAPDAPETFEEMIEVGQDLVDAGEVDHPLAIPVSTNGDPYHGFPLFSSFGGYLFGTDDEGNFDTTDIGIDSPGGIAAFEKFAQLGEEGILTTSMGGDNTIPFFAEGDAPFLISGPWALGDAAAGGINYEVSAIPGFEGEGPAAPFLGVQGFYLSSKAENEVFAMEFLTNFVIDEELQLLLAEAGGRLPAHTGAAEAFAADNPDLEGFAAAGEFAIPMPNIPEMNAIWEPFGRAQANAIDASVDGDEAASTAADAIRSELE</sequence>
<dbReference type="GO" id="GO:0042956">
    <property type="term" value="P:maltodextrin transmembrane transport"/>
    <property type="evidence" value="ECO:0007669"/>
    <property type="project" value="TreeGrafter"/>
</dbReference>
<dbReference type="InterPro" id="IPR006059">
    <property type="entry name" value="SBP"/>
</dbReference>
<dbReference type="GO" id="GO:0015768">
    <property type="term" value="P:maltose transport"/>
    <property type="evidence" value="ECO:0007669"/>
    <property type="project" value="TreeGrafter"/>
</dbReference>
<dbReference type="GO" id="GO:0015144">
    <property type="term" value="F:carbohydrate transmembrane transporter activity"/>
    <property type="evidence" value="ECO:0007669"/>
    <property type="project" value="InterPro"/>
</dbReference>
<keyword evidence="3" id="KW-0762">Sugar transport</keyword>
<comment type="similarity">
    <text evidence="1">Belongs to the bacterial solute-binding protein 1 family.</text>
</comment>
<evidence type="ECO:0000313" key="7">
    <source>
        <dbReference type="Proteomes" id="UP000662939"/>
    </source>
</evidence>
<dbReference type="PRINTS" id="PR00181">
    <property type="entry name" value="MALTOSEBP"/>
</dbReference>
<evidence type="ECO:0000256" key="3">
    <source>
        <dbReference type="ARBA" id="ARBA00022597"/>
    </source>
</evidence>
<dbReference type="GO" id="GO:1901982">
    <property type="term" value="F:maltose binding"/>
    <property type="evidence" value="ECO:0007669"/>
    <property type="project" value="TreeGrafter"/>
</dbReference>
<organism evidence="6 7">
    <name type="scientific">Natronoglycomyces albus</name>
    <dbReference type="NCBI Taxonomy" id="2811108"/>
    <lineage>
        <taxon>Bacteria</taxon>
        <taxon>Bacillati</taxon>
        <taxon>Actinomycetota</taxon>
        <taxon>Actinomycetes</taxon>
        <taxon>Glycomycetales</taxon>
        <taxon>Glycomycetaceae</taxon>
        <taxon>Natronoglycomyces</taxon>
    </lineage>
</organism>
<dbReference type="KEGG" id="nav:JQS30_10710"/>
<evidence type="ECO:0000256" key="2">
    <source>
        <dbReference type="ARBA" id="ARBA00022448"/>
    </source>
</evidence>
<reference evidence="6" key="1">
    <citation type="submission" date="2021-02" db="EMBL/GenBank/DDBJ databases">
        <title>Natronoglycomyces albus gen. nov., sp. nov, a haloalkaliphilic actinobacterium from a soda solonchak soil.</title>
        <authorList>
            <person name="Sorokin D.Y."/>
            <person name="Khijniak T.V."/>
            <person name="Zakharycheva A.P."/>
            <person name="Boueva O.V."/>
            <person name="Ariskina E.V."/>
            <person name="Hahnke R.L."/>
            <person name="Bunk B."/>
            <person name="Sproer C."/>
            <person name="Schumann P."/>
            <person name="Evtushenko L.I."/>
            <person name="Kublanov I.V."/>
        </authorList>
    </citation>
    <scope>NUCLEOTIDE SEQUENCE</scope>
    <source>
        <strain evidence="6">DSM 106290</strain>
    </source>
</reference>
<evidence type="ECO:0000256" key="5">
    <source>
        <dbReference type="SAM" id="SignalP"/>
    </source>
</evidence>
<feature type="chain" id="PRO_5039151606" evidence="5">
    <location>
        <begin position="21"/>
        <end position="413"/>
    </location>
</feature>
<dbReference type="RefSeq" id="WP_213170269.1">
    <property type="nucleotide sequence ID" value="NZ_CP070496.1"/>
</dbReference>
<evidence type="ECO:0000256" key="1">
    <source>
        <dbReference type="ARBA" id="ARBA00008520"/>
    </source>
</evidence>
<dbReference type="Proteomes" id="UP000662939">
    <property type="component" value="Chromosome"/>
</dbReference>
<dbReference type="AlphaFoldDB" id="A0A895XEL2"/>
<keyword evidence="4 5" id="KW-0732">Signal</keyword>
<evidence type="ECO:0000256" key="4">
    <source>
        <dbReference type="ARBA" id="ARBA00022729"/>
    </source>
</evidence>
<dbReference type="SUPFAM" id="SSF53850">
    <property type="entry name" value="Periplasmic binding protein-like II"/>
    <property type="match status" value="1"/>
</dbReference>